<name>A0A9P4PFU5_9PLEO</name>
<evidence type="ECO:0000313" key="2">
    <source>
        <dbReference type="Proteomes" id="UP000799764"/>
    </source>
</evidence>
<organism evidence="1 2">
    <name type="scientific">Karstenula rhodostoma CBS 690.94</name>
    <dbReference type="NCBI Taxonomy" id="1392251"/>
    <lineage>
        <taxon>Eukaryota</taxon>
        <taxon>Fungi</taxon>
        <taxon>Dikarya</taxon>
        <taxon>Ascomycota</taxon>
        <taxon>Pezizomycotina</taxon>
        <taxon>Dothideomycetes</taxon>
        <taxon>Pleosporomycetidae</taxon>
        <taxon>Pleosporales</taxon>
        <taxon>Massarineae</taxon>
        <taxon>Didymosphaeriaceae</taxon>
        <taxon>Karstenula</taxon>
    </lineage>
</organism>
<evidence type="ECO:0000313" key="1">
    <source>
        <dbReference type="EMBL" id="KAF2444280.1"/>
    </source>
</evidence>
<keyword evidence="2" id="KW-1185">Reference proteome</keyword>
<comment type="caution">
    <text evidence="1">The sequence shown here is derived from an EMBL/GenBank/DDBJ whole genome shotgun (WGS) entry which is preliminary data.</text>
</comment>
<reference evidence="1" key="1">
    <citation type="journal article" date="2020" name="Stud. Mycol.">
        <title>101 Dothideomycetes genomes: a test case for predicting lifestyles and emergence of pathogens.</title>
        <authorList>
            <person name="Haridas S."/>
            <person name="Albert R."/>
            <person name="Binder M."/>
            <person name="Bloem J."/>
            <person name="Labutti K."/>
            <person name="Salamov A."/>
            <person name="Andreopoulos B."/>
            <person name="Baker S."/>
            <person name="Barry K."/>
            <person name="Bills G."/>
            <person name="Bluhm B."/>
            <person name="Cannon C."/>
            <person name="Castanera R."/>
            <person name="Culley D."/>
            <person name="Daum C."/>
            <person name="Ezra D."/>
            <person name="Gonzalez J."/>
            <person name="Henrissat B."/>
            <person name="Kuo A."/>
            <person name="Liang C."/>
            <person name="Lipzen A."/>
            <person name="Lutzoni F."/>
            <person name="Magnuson J."/>
            <person name="Mondo S."/>
            <person name="Nolan M."/>
            <person name="Ohm R."/>
            <person name="Pangilinan J."/>
            <person name="Park H.-J."/>
            <person name="Ramirez L."/>
            <person name="Alfaro M."/>
            <person name="Sun H."/>
            <person name="Tritt A."/>
            <person name="Yoshinaga Y."/>
            <person name="Zwiers L.-H."/>
            <person name="Turgeon B."/>
            <person name="Goodwin S."/>
            <person name="Spatafora J."/>
            <person name="Crous P."/>
            <person name="Grigoriev I."/>
        </authorList>
    </citation>
    <scope>NUCLEOTIDE SEQUENCE</scope>
    <source>
        <strain evidence="1">CBS 690.94</strain>
    </source>
</reference>
<dbReference type="EMBL" id="MU001501">
    <property type="protein sequence ID" value="KAF2444280.1"/>
    <property type="molecule type" value="Genomic_DNA"/>
</dbReference>
<dbReference type="Proteomes" id="UP000799764">
    <property type="component" value="Unassembled WGS sequence"/>
</dbReference>
<dbReference type="AlphaFoldDB" id="A0A9P4PFU5"/>
<protein>
    <submittedName>
        <fullName evidence="1">Uncharacterized protein</fullName>
    </submittedName>
</protein>
<sequence>MEPHHSPARQIEQSSHMSAELRAEGSIYWADDWNGICGAEYAQLRNDGTVASTYTTEYLRRLKNYDVLRASSCAKLTATDRNSYPTSLRWAHPVPFMSWGNSSGSQYYEAVGQSTYAPHPGAPPRGIQTSVIPLSFDCSDGHEDVRSGDPSNINLSREGEHRRYRLTILYLNSKRFSLYPVFMFP</sequence>
<proteinExistence type="predicted"/>
<accession>A0A9P4PFU5</accession>
<gene>
    <name evidence="1" type="ORF">P171DRAFT_432340</name>
</gene>